<protein>
    <recommendedName>
        <fullName evidence="3">Secreted protein</fullName>
    </recommendedName>
</protein>
<evidence type="ECO:0008006" key="3">
    <source>
        <dbReference type="Google" id="ProtNLM"/>
    </source>
</evidence>
<name>A0AAV2KEC1_KNICA</name>
<proteinExistence type="predicted"/>
<organism evidence="1 2">
    <name type="scientific">Knipowitschia caucasica</name>
    <name type="common">Caucasian dwarf goby</name>
    <name type="synonym">Pomatoschistus caucasicus</name>
    <dbReference type="NCBI Taxonomy" id="637954"/>
    <lineage>
        <taxon>Eukaryota</taxon>
        <taxon>Metazoa</taxon>
        <taxon>Chordata</taxon>
        <taxon>Craniata</taxon>
        <taxon>Vertebrata</taxon>
        <taxon>Euteleostomi</taxon>
        <taxon>Actinopterygii</taxon>
        <taxon>Neopterygii</taxon>
        <taxon>Teleostei</taxon>
        <taxon>Neoteleostei</taxon>
        <taxon>Acanthomorphata</taxon>
        <taxon>Gobiaria</taxon>
        <taxon>Gobiiformes</taxon>
        <taxon>Gobioidei</taxon>
        <taxon>Gobiidae</taxon>
        <taxon>Gobiinae</taxon>
        <taxon>Knipowitschia</taxon>
    </lineage>
</organism>
<accession>A0AAV2KEC1</accession>
<evidence type="ECO:0000313" key="1">
    <source>
        <dbReference type="EMBL" id="CAL1586868.1"/>
    </source>
</evidence>
<dbReference type="Proteomes" id="UP001497482">
    <property type="component" value="Chromosome 17"/>
</dbReference>
<reference evidence="1 2" key="1">
    <citation type="submission" date="2024-04" db="EMBL/GenBank/DDBJ databases">
        <authorList>
            <person name="Waldvogel A.-M."/>
            <person name="Schoenle A."/>
        </authorList>
    </citation>
    <scope>NUCLEOTIDE SEQUENCE [LARGE SCALE GENOMIC DNA]</scope>
</reference>
<evidence type="ECO:0000313" key="2">
    <source>
        <dbReference type="Proteomes" id="UP001497482"/>
    </source>
</evidence>
<gene>
    <name evidence="1" type="ORF">KC01_LOCUS16851</name>
</gene>
<keyword evidence="2" id="KW-1185">Reference proteome</keyword>
<sequence length="121" mass="12702">MDVLFVAFASCFVPLQISQRGLACADPQMGSRCRTEGFLESFPAVHTMTSVHGKAATGHLSPHTCCYGDAAAAALPPPNIPHTYASLRVEVELHCSPGAEAGPSPGRVGCRSSCGREMGWD</sequence>
<dbReference type="AlphaFoldDB" id="A0AAV2KEC1"/>
<dbReference type="EMBL" id="OZ035839">
    <property type="protein sequence ID" value="CAL1586868.1"/>
    <property type="molecule type" value="Genomic_DNA"/>
</dbReference>